<feature type="region of interest" description="Disordered" evidence="1">
    <location>
        <begin position="63"/>
        <end position="149"/>
    </location>
</feature>
<feature type="chain" id="PRO_5039125141" description="SCP domain-containing protein" evidence="2">
    <location>
        <begin position="26"/>
        <end position="275"/>
    </location>
</feature>
<sequence length="275" mass="29631">MRKIWNRVCMTAAAAAIAGSWTVPAHGAYASYPVPGGKVVVVGGSLGNLKDLADQIGAAAGGDCGILQPDGGRPGWPGRPERPEKPEEPEVPENPETPEIPGEPERPNQPELPENPDQPETPGRPETPEQPETPQEPETPNQPDSGETGTMDEFAVEVVRLINEEREKAGLSPLTVNVQAAEAAQVRAREIETVFSHTRPDGTSFVTALKEAGAVYRGAGENIAYGQRTPEQVMEVWMNSQGHRANILNPSFTSVGVGHYQNSRGVSYWTQLFIR</sequence>
<gene>
    <name evidence="4" type="ORF">IAA04_04765</name>
</gene>
<organism evidence="4 5">
    <name type="scientific">Candidatus Lachnoclostridium pullistercoris</name>
    <dbReference type="NCBI Taxonomy" id="2838632"/>
    <lineage>
        <taxon>Bacteria</taxon>
        <taxon>Bacillati</taxon>
        <taxon>Bacillota</taxon>
        <taxon>Clostridia</taxon>
        <taxon>Lachnospirales</taxon>
        <taxon>Lachnospiraceae</taxon>
    </lineage>
</organism>
<dbReference type="PANTHER" id="PTHR31157:SF1">
    <property type="entry name" value="SCP DOMAIN-CONTAINING PROTEIN"/>
    <property type="match status" value="1"/>
</dbReference>
<evidence type="ECO:0000313" key="5">
    <source>
        <dbReference type="Proteomes" id="UP000823883"/>
    </source>
</evidence>
<feature type="compositionally biased region" description="Basic and acidic residues" evidence="1">
    <location>
        <begin position="79"/>
        <end position="88"/>
    </location>
</feature>
<comment type="caution">
    <text evidence="4">The sequence shown here is derived from an EMBL/GenBank/DDBJ whole genome shotgun (WGS) entry which is preliminary data.</text>
</comment>
<dbReference type="Gene3D" id="3.40.33.10">
    <property type="entry name" value="CAP"/>
    <property type="match status" value="1"/>
</dbReference>
<dbReference type="EMBL" id="DWWL01000027">
    <property type="protein sequence ID" value="HJC47345.1"/>
    <property type="molecule type" value="Genomic_DNA"/>
</dbReference>
<dbReference type="SUPFAM" id="SSF55797">
    <property type="entry name" value="PR-1-like"/>
    <property type="match status" value="1"/>
</dbReference>
<reference evidence="4" key="2">
    <citation type="submission" date="2021-04" db="EMBL/GenBank/DDBJ databases">
        <authorList>
            <person name="Gilroy R."/>
        </authorList>
    </citation>
    <scope>NUCLEOTIDE SEQUENCE</scope>
    <source>
        <strain evidence="4">CHK183-5548</strain>
    </source>
</reference>
<dbReference type="InterPro" id="IPR035940">
    <property type="entry name" value="CAP_sf"/>
</dbReference>
<reference evidence="4" key="1">
    <citation type="journal article" date="2021" name="PeerJ">
        <title>Extensive microbial diversity within the chicken gut microbiome revealed by metagenomics and culture.</title>
        <authorList>
            <person name="Gilroy R."/>
            <person name="Ravi A."/>
            <person name="Getino M."/>
            <person name="Pursley I."/>
            <person name="Horton D.L."/>
            <person name="Alikhan N.F."/>
            <person name="Baker D."/>
            <person name="Gharbi K."/>
            <person name="Hall N."/>
            <person name="Watson M."/>
            <person name="Adriaenssens E.M."/>
            <person name="Foster-Nyarko E."/>
            <person name="Jarju S."/>
            <person name="Secka A."/>
            <person name="Antonio M."/>
            <person name="Oren A."/>
            <person name="Chaudhuri R.R."/>
            <person name="La Ragione R."/>
            <person name="Hildebrand F."/>
            <person name="Pallen M.J."/>
        </authorList>
    </citation>
    <scope>NUCLEOTIDE SEQUENCE</scope>
    <source>
        <strain evidence="4">CHK183-5548</strain>
    </source>
</reference>
<dbReference type="Pfam" id="PF00188">
    <property type="entry name" value="CAP"/>
    <property type="match status" value="1"/>
</dbReference>
<feature type="signal peptide" evidence="2">
    <location>
        <begin position="1"/>
        <end position="25"/>
    </location>
</feature>
<dbReference type="PANTHER" id="PTHR31157">
    <property type="entry name" value="SCP DOMAIN-CONTAINING PROTEIN"/>
    <property type="match status" value="1"/>
</dbReference>
<name>A0A9D2PD73_9FIRM</name>
<dbReference type="CDD" id="cd05379">
    <property type="entry name" value="CAP_bacterial"/>
    <property type="match status" value="1"/>
</dbReference>
<keyword evidence="2" id="KW-0732">Signal</keyword>
<proteinExistence type="predicted"/>
<dbReference type="Proteomes" id="UP000823883">
    <property type="component" value="Unassembled WGS sequence"/>
</dbReference>
<evidence type="ECO:0000256" key="2">
    <source>
        <dbReference type="SAM" id="SignalP"/>
    </source>
</evidence>
<evidence type="ECO:0000313" key="4">
    <source>
        <dbReference type="EMBL" id="HJC47345.1"/>
    </source>
</evidence>
<protein>
    <recommendedName>
        <fullName evidence="3">SCP domain-containing protein</fullName>
    </recommendedName>
</protein>
<dbReference type="InterPro" id="IPR014044">
    <property type="entry name" value="CAP_dom"/>
</dbReference>
<evidence type="ECO:0000259" key="3">
    <source>
        <dbReference type="Pfam" id="PF00188"/>
    </source>
</evidence>
<accession>A0A9D2PD73</accession>
<evidence type="ECO:0000256" key="1">
    <source>
        <dbReference type="SAM" id="MobiDB-lite"/>
    </source>
</evidence>
<dbReference type="AlphaFoldDB" id="A0A9D2PD73"/>
<feature type="domain" description="SCP" evidence="3">
    <location>
        <begin position="159"/>
        <end position="273"/>
    </location>
</feature>
<feature type="compositionally biased region" description="Low complexity" evidence="1">
    <location>
        <begin position="130"/>
        <end position="143"/>
    </location>
</feature>